<proteinExistence type="predicted"/>
<reference evidence="5" key="1">
    <citation type="journal article" date="2019" name="Int. J. Syst. Evol. Microbiol.">
        <title>The Global Catalogue of Microorganisms (GCM) 10K type strain sequencing project: providing services to taxonomists for standard genome sequencing and annotation.</title>
        <authorList>
            <consortium name="The Broad Institute Genomics Platform"/>
            <consortium name="The Broad Institute Genome Sequencing Center for Infectious Disease"/>
            <person name="Wu L."/>
            <person name="Ma J."/>
        </authorList>
    </citation>
    <scope>NUCLEOTIDE SEQUENCE [LARGE SCALE GENOMIC DNA]</scope>
    <source>
        <strain evidence="5">KCTC 23707</strain>
    </source>
</reference>
<dbReference type="Pfam" id="PF10633">
    <property type="entry name" value="NPCBM_assoc"/>
    <property type="match status" value="1"/>
</dbReference>
<keyword evidence="1" id="KW-0472">Membrane</keyword>
<name>A0ABW5DCH1_9HYPH</name>
<protein>
    <submittedName>
        <fullName evidence="4">NEW3 domain-containing protein</fullName>
    </submittedName>
</protein>
<feature type="transmembrane region" description="Helical" evidence="1">
    <location>
        <begin position="371"/>
        <end position="392"/>
    </location>
</feature>
<dbReference type="Gene3D" id="2.60.40.10">
    <property type="entry name" value="Immunoglobulins"/>
    <property type="match status" value="1"/>
</dbReference>
<keyword evidence="5" id="KW-1185">Reference proteome</keyword>
<evidence type="ECO:0000259" key="3">
    <source>
        <dbReference type="Pfam" id="PF10633"/>
    </source>
</evidence>
<dbReference type="InterPro" id="IPR018905">
    <property type="entry name" value="A-galactase_NEW3"/>
</dbReference>
<keyword evidence="1" id="KW-1133">Transmembrane helix</keyword>
<accession>A0ABW5DCH1</accession>
<evidence type="ECO:0000256" key="1">
    <source>
        <dbReference type="SAM" id="Phobius"/>
    </source>
</evidence>
<evidence type="ECO:0000313" key="4">
    <source>
        <dbReference type="EMBL" id="MFD2258597.1"/>
    </source>
</evidence>
<feature type="domain" description="Alpha-galactosidase NEW3" evidence="3">
    <location>
        <begin position="278"/>
        <end position="351"/>
    </location>
</feature>
<sequence>MRTITRTLMAAALGASLMAPLPVIAQDNGAQKAELSGFWLTTSWPEMTLKPGENHSISLSLRNQNLPPQRAALEVTGVPEGWEWALKGGGREVTAAIVSPDSTERLTLDITPPKDAETDKSYPIEVRARTSEGTVSLPLLIRLSEVEKVASGLSVEPELPALRGSARSTFSFKIRVKNEGEEDGLFNLAAKVPNGFHVRFKKGYGSEEITSIPINAGSTETVTMEVIPSRSVSAGQYEAGFEISGEGLTGTADLKLDVTGEPQVAIVGPQERLSGEAVAGKETTFTFTLVNTGTAPATDIEMTATQPTGWNVEFEPKEVAQIAPNSTAQVNVKITPSEQAITGDYMVNIRAANNDISQDVQFRVTVKTSTMWGAAGLGIIAIAALVLGGAVMRYGRR</sequence>
<gene>
    <name evidence="4" type="ORF">ACFSMZ_02275</name>
</gene>
<evidence type="ECO:0000256" key="2">
    <source>
        <dbReference type="SAM" id="SignalP"/>
    </source>
</evidence>
<dbReference type="RefSeq" id="WP_378187873.1">
    <property type="nucleotide sequence ID" value="NZ_JBHUIR010000010.1"/>
</dbReference>
<dbReference type="EMBL" id="JBHUIR010000010">
    <property type="protein sequence ID" value="MFD2258597.1"/>
    <property type="molecule type" value="Genomic_DNA"/>
</dbReference>
<comment type="caution">
    <text evidence="4">The sequence shown here is derived from an EMBL/GenBank/DDBJ whole genome shotgun (WGS) entry which is preliminary data.</text>
</comment>
<feature type="chain" id="PRO_5047109139" evidence="2">
    <location>
        <begin position="26"/>
        <end position="397"/>
    </location>
</feature>
<evidence type="ECO:0000313" key="5">
    <source>
        <dbReference type="Proteomes" id="UP001597373"/>
    </source>
</evidence>
<keyword evidence="1" id="KW-0812">Transmembrane</keyword>
<organism evidence="4 5">
    <name type="scientific">Chelativorans composti</name>
    <dbReference type="NCBI Taxonomy" id="768533"/>
    <lineage>
        <taxon>Bacteria</taxon>
        <taxon>Pseudomonadati</taxon>
        <taxon>Pseudomonadota</taxon>
        <taxon>Alphaproteobacteria</taxon>
        <taxon>Hyphomicrobiales</taxon>
        <taxon>Phyllobacteriaceae</taxon>
        <taxon>Chelativorans</taxon>
    </lineage>
</organism>
<dbReference type="PANTHER" id="PTHR39198:SF1">
    <property type="entry name" value="ALPHA-GALACTOSIDASE NEW3 DOMAIN-CONTAINING PROTEIN"/>
    <property type="match status" value="1"/>
</dbReference>
<dbReference type="PANTHER" id="PTHR39198">
    <property type="entry name" value="HYPOTHETICAL MEMBRANE PROTEIN, CONSERVED"/>
    <property type="match status" value="1"/>
</dbReference>
<feature type="signal peptide" evidence="2">
    <location>
        <begin position="1"/>
        <end position="25"/>
    </location>
</feature>
<dbReference type="InterPro" id="IPR013783">
    <property type="entry name" value="Ig-like_fold"/>
</dbReference>
<keyword evidence="2" id="KW-0732">Signal</keyword>
<dbReference type="Proteomes" id="UP001597373">
    <property type="component" value="Unassembled WGS sequence"/>
</dbReference>